<comment type="similarity">
    <text evidence="1 2">Belongs to the universal ribosomal protein uS9 family.</text>
</comment>
<keyword evidence="4" id="KW-1185">Reference proteome</keyword>
<accession>A0ABX8TNG0</accession>
<sequence length="130" mass="14439">MQKVNYFGTGRRKSAVARVILTNGTGKITINTRDFEKYLPLPATRLEMIQPLELTEKREAFDVSVNVNGGGLSAQAGAIRLGIARALIESVPELRAILKKAGLLTRDARCVERKKYGLKKARRAPQFSKR</sequence>
<dbReference type="HAMAP" id="MF_00532_B">
    <property type="entry name" value="Ribosomal_uS9_B"/>
    <property type="match status" value="1"/>
</dbReference>
<evidence type="ECO:0000313" key="3">
    <source>
        <dbReference type="EMBL" id="QYC30939.1"/>
    </source>
</evidence>
<dbReference type="InterPro" id="IPR023035">
    <property type="entry name" value="Ribosomal_uS9_bac/plastid"/>
</dbReference>
<gene>
    <name evidence="1 3" type="primary">rpsI</name>
    <name evidence="3" type="ORF">HGD80_04210</name>
</gene>
<evidence type="ECO:0000256" key="1">
    <source>
        <dbReference type="HAMAP-Rule" id="MF_00532"/>
    </source>
</evidence>
<evidence type="ECO:0000256" key="2">
    <source>
        <dbReference type="RuleBase" id="RU003815"/>
    </source>
</evidence>
<dbReference type="EMBL" id="CP066882">
    <property type="protein sequence ID" value="QYC30939.1"/>
    <property type="molecule type" value="Genomic_DNA"/>
</dbReference>
<dbReference type="PROSITE" id="PS00360">
    <property type="entry name" value="RIBOSOMAL_S9"/>
    <property type="match status" value="1"/>
</dbReference>
<dbReference type="Proteomes" id="UP000825369">
    <property type="component" value="Chromosome"/>
</dbReference>
<dbReference type="PANTHER" id="PTHR21569:SF1">
    <property type="entry name" value="SMALL RIBOSOMAL SUBUNIT PROTEIN US9M"/>
    <property type="match status" value="1"/>
</dbReference>
<keyword evidence="1 2" id="KW-0687">Ribonucleoprotein</keyword>
<organism evidence="3 4">
    <name type="scientific">Paulownia witches'-broom phytoplasma</name>
    <dbReference type="NCBI Taxonomy" id="39647"/>
    <lineage>
        <taxon>Bacteria</taxon>
        <taxon>Bacillati</taxon>
        <taxon>Mycoplasmatota</taxon>
        <taxon>Mollicutes</taxon>
        <taxon>Acholeplasmatales</taxon>
        <taxon>Acholeplasmataceae</taxon>
        <taxon>Candidatus Phytoplasma</taxon>
        <taxon>16SrI (Aster yellows group)</taxon>
    </lineage>
</organism>
<keyword evidence="1 2" id="KW-0689">Ribosomal protein</keyword>
<name>A0ABX8TNG0_9MOLU</name>
<dbReference type="NCBIfam" id="NF001099">
    <property type="entry name" value="PRK00132.1"/>
    <property type="match status" value="1"/>
</dbReference>
<dbReference type="Pfam" id="PF00380">
    <property type="entry name" value="Ribosomal_S9"/>
    <property type="match status" value="1"/>
</dbReference>
<reference evidence="3 4" key="1">
    <citation type="journal article" date="2021" name="Mol. Plant">
        <title>Genomic insights into the fast growth of paulownias and the formation of Paulownia witches' broom.</title>
        <authorList>
            <person name="Cao Y."/>
            <person name="Sun G."/>
            <person name="Zhai X."/>
            <person name="Xu P."/>
            <person name="Ma L."/>
            <person name="Deng M."/>
            <person name="Zhao Z."/>
            <person name="Yang H."/>
            <person name="Dong Y."/>
            <person name="Shang Z."/>
            <person name="Lv Y."/>
            <person name="Yan L."/>
            <person name="Liu H."/>
            <person name="Cao X."/>
            <person name="Li B."/>
            <person name="Wang Z."/>
            <person name="Zhao X."/>
            <person name="Yu H."/>
            <person name="Wang F."/>
            <person name="Ma W."/>
            <person name="Huang J."/>
            <person name="Fan G."/>
        </authorList>
    </citation>
    <scope>NUCLEOTIDE SEQUENCE [LARGE SCALE GENOMIC DNA]</scope>
    <source>
        <strain evidence="3 4">Zhengzhou</strain>
    </source>
</reference>
<protein>
    <recommendedName>
        <fullName evidence="1">Small ribosomal subunit protein uS9</fullName>
    </recommendedName>
</protein>
<dbReference type="InterPro" id="IPR020574">
    <property type="entry name" value="Ribosomal_uS9_CS"/>
</dbReference>
<evidence type="ECO:0000313" key="4">
    <source>
        <dbReference type="Proteomes" id="UP000825369"/>
    </source>
</evidence>
<dbReference type="RefSeq" id="WP_219474727.1">
    <property type="nucleotide sequence ID" value="NZ_BSCX01000005.1"/>
</dbReference>
<dbReference type="InterPro" id="IPR000754">
    <property type="entry name" value="Ribosomal_uS9"/>
</dbReference>
<dbReference type="PANTHER" id="PTHR21569">
    <property type="entry name" value="RIBOSOMAL PROTEIN S9"/>
    <property type="match status" value="1"/>
</dbReference>
<dbReference type="GO" id="GO:0005840">
    <property type="term" value="C:ribosome"/>
    <property type="evidence" value="ECO:0007669"/>
    <property type="project" value="UniProtKB-KW"/>
</dbReference>
<proteinExistence type="inferred from homology"/>